<dbReference type="Gene3D" id="2.40.50.100">
    <property type="match status" value="1"/>
</dbReference>
<name>A0A928YTC1_9SPHI</name>
<evidence type="ECO:0000256" key="2">
    <source>
        <dbReference type="ARBA" id="ARBA00023054"/>
    </source>
</evidence>
<dbReference type="PANTHER" id="PTHR32347">
    <property type="entry name" value="EFFLUX SYSTEM COMPONENT YKNX-RELATED"/>
    <property type="match status" value="1"/>
</dbReference>
<dbReference type="AlphaFoldDB" id="A0A928YTC1"/>
<evidence type="ECO:0000256" key="1">
    <source>
        <dbReference type="ARBA" id="ARBA00004196"/>
    </source>
</evidence>
<feature type="transmembrane region" description="Helical" evidence="4">
    <location>
        <begin position="14"/>
        <end position="33"/>
    </location>
</feature>
<comment type="subcellular location">
    <subcellularLocation>
        <location evidence="1">Cell envelope</location>
    </subcellularLocation>
</comment>
<proteinExistence type="predicted"/>
<comment type="caution">
    <text evidence="5">The sequence shown here is derived from an EMBL/GenBank/DDBJ whole genome shotgun (WGS) entry which is preliminary data.</text>
</comment>
<sequence>MDTRIPRKNKKKQYIALAFIGIFSLVGLGAYMITRPKTLKVNKQELLIKAVKMDSFEDFVIFQAQVEPLHSMLVNIVEGGAVQELFVENGAIVTAGMPIARLYNPNTEFNYLSQETAIIEQMNQLNVSKLTIRNQELEMNKELVLIDHDYNNSKLEYDLNEKLYNKKILAKNEWEATEEKLRYQKERKAIIQESLKREQQANSVQVNQINQSLATMERSLEALRENKKNFLVLAPVSGRLSSFEANLGETVVAGTSIGKVDVLKGYKLTAMVDEFYLDKINTGQNGQIEVKGKVTQIQVTKILPEVKNGQFKIELQFIEKQPEGLQEGLSFGVKLILSGKEQKLVIPKGSFNSASQGKWIFVVNGNSAERRIIELGRENPYYYEVISGLKENEQIIVSNYDDYKNVEKLEF</sequence>
<keyword evidence="4" id="KW-0812">Transmembrane</keyword>
<accession>A0A928YTC1</accession>
<dbReference type="EMBL" id="PRDK01000009">
    <property type="protein sequence ID" value="MBE8715033.1"/>
    <property type="molecule type" value="Genomic_DNA"/>
</dbReference>
<gene>
    <name evidence="5" type="ORF">C4F49_15215</name>
</gene>
<dbReference type="PANTHER" id="PTHR32347:SF23">
    <property type="entry name" value="BLL5650 PROTEIN"/>
    <property type="match status" value="1"/>
</dbReference>
<reference evidence="5" key="1">
    <citation type="submission" date="2018-02" db="EMBL/GenBank/DDBJ databases">
        <authorList>
            <person name="Vasarhelyi B.M."/>
            <person name="Deshmukh S."/>
            <person name="Balint B."/>
            <person name="Kukolya J."/>
        </authorList>
    </citation>
    <scope>NUCLEOTIDE SEQUENCE</scope>
    <source>
        <strain evidence="5">KB22</strain>
    </source>
</reference>
<evidence type="ECO:0000256" key="3">
    <source>
        <dbReference type="SAM" id="Coils"/>
    </source>
</evidence>
<organism evidence="5 6">
    <name type="scientific">Sphingobacterium hungaricum</name>
    <dbReference type="NCBI Taxonomy" id="2082723"/>
    <lineage>
        <taxon>Bacteria</taxon>
        <taxon>Pseudomonadati</taxon>
        <taxon>Bacteroidota</taxon>
        <taxon>Sphingobacteriia</taxon>
        <taxon>Sphingobacteriales</taxon>
        <taxon>Sphingobacteriaceae</taxon>
        <taxon>Sphingobacterium</taxon>
    </lineage>
</organism>
<protein>
    <submittedName>
        <fullName evidence="5">RND transporter</fullName>
    </submittedName>
</protein>
<evidence type="ECO:0000313" key="5">
    <source>
        <dbReference type="EMBL" id="MBE8715033.1"/>
    </source>
</evidence>
<dbReference type="InterPro" id="IPR050465">
    <property type="entry name" value="UPF0194_transport"/>
</dbReference>
<keyword evidence="4" id="KW-1133">Transmembrane helix</keyword>
<dbReference type="Proteomes" id="UP000616201">
    <property type="component" value="Unassembled WGS sequence"/>
</dbReference>
<evidence type="ECO:0000256" key="4">
    <source>
        <dbReference type="SAM" id="Phobius"/>
    </source>
</evidence>
<dbReference type="Gene3D" id="2.40.30.170">
    <property type="match status" value="1"/>
</dbReference>
<feature type="coiled-coil region" evidence="3">
    <location>
        <begin position="206"/>
        <end position="233"/>
    </location>
</feature>
<dbReference type="Gene3D" id="1.10.287.470">
    <property type="entry name" value="Helix hairpin bin"/>
    <property type="match status" value="1"/>
</dbReference>
<keyword evidence="2 3" id="KW-0175">Coiled coil</keyword>
<dbReference type="RefSeq" id="WP_196936885.1">
    <property type="nucleotide sequence ID" value="NZ_MU158698.1"/>
</dbReference>
<keyword evidence="6" id="KW-1185">Reference proteome</keyword>
<keyword evidence="4" id="KW-0472">Membrane</keyword>
<dbReference type="Gene3D" id="2.40.420.20">
    <property type="match status" value="1"/>
</dbReference>
<dbReference type="GO" id="GO:0030313">
    <property type="term" value="C:cell envelope"/>
    <property type="evidence" value="ECO:0007669"/>
    <property type="project" value="UniProtKB-SubCell"/>
</dbReference>
<evidence type="ECO:0000313" key="6">
    <source>
        <dbReference type="Proteomes" id="UP000616201"/>
    </source>
</evidence>